<comment type="subcellular location">
    <subcellularLocation>
        <location evidence="1">Endoplasmic reticulum membrane</location>
        <topology evidence="1">Multi-pass membrane protein</topology>
    </subcellularLocation>
</comment>
<evidence type="ECO:0000256" key="4">
    <source>
        <dbReference type="ARBA" id="ARBA00022692"/>
    </source>
</evidence>
<dbReference type="AlphaFoldDB" id="A0A3G2SBG4"/>
<dbReference type="EMBL" id="CP033151">
    <property type="protein sequence ID" value="AYO43597.1"/>
    <property type="molecule type" value="Genomic_DNA"/>
</dbReference>
<name>A0A3G2SBG4_MALR7</name>
<dbReference type="InterPro" id="IPR013657">
    <property type="entry name" value="SCL35B1-4/HUT1"/>
</dbReference>
<evidence type="ECO:0000256" key="2">
    <source>
        <dbReference type="ARBA" id="ARBA00022448"/>
    </source>
</evidence>
<evidence type="ECO:0000256" key="6">
    <source>
        <dbReference type="ARBA" id="ARBA00022989"/>
    </source>
</evidence>
<keyword evidence="11" id="KW-1185">Reference proteome</keyword>
<feature type="transmembrane region" description="Helical" evidence="9">
    <location>
        <begin position="7"/>
        <end position="28"/>
    </location>
</feature>
<evidence type="ECO:0000256" key="7">
    <source>
        <dbReference type="ARBA" id="ARBA00023136"/>
    </source>
</evidence>
<dbReference type="Proteomes" id="UP000269793">
    <property type="component" value="Chromosome IV"/>
</dbReference>
<keyword evidence="7 9" id="KW-0472">Membrane</keyword>
<organism evidence="10 11">
    <name type="scientific">Malassezia restricta (strain ATCC 96810 / NBRC 103918 / CBS 7877)</name>
    <name type="common">Seborrheic dermatitis infection agent</name>
    <dbReference type="NCBI Taxonomy" id="425264"/>
    <lineage>
        <taxon>Eukaryota</taxon>
        <taxon>Fungi</taxon>
        <taxon>Dikarya</taxon>
        <taxon>Basidiomycota</taxon>
        <taxon>Ustilaginomycotina</taxon>
        <taxon>Malasseziomycetes</taxon>
        <taxon>Malasseziales</taxon>
        <taxon>Malasseziaceae</taxon>
        <taxon>Malassezia</taxon>
    </lineage>
</organism>
<dbReference type="Pfam" id="PF08449">
    <property type="entry name" value="UAA"/>
    <property type="match status" value="1"/>
</dbReference>
<feature type="transmembrane region" description="Helical" evidence="9">
    <location>
        <begin position="125"/>
        <end position="145"/>
    </location>
</feature>
<feature type="transmembrane region" description="Helical" evidence="9">
    <location>
        <begin position="352"/>
        <end position="372"/>
    </location>
</feature>
<feature type="transmembrane region" description="Helical" evidence="9">
    <location>
        <begin position="257"/>
        <end position="276"/>
    </location>
</feature>
<dbReference type="OrthoDB" id="1601at2759"/>
<dbReference type="PANTHER" id="PTHR10778">
    <property type="entry name" value="SOLUTE CARRIER FAMILY 35 MEMBER B"/>
    <property type="match status" value="1"/>
</dbReference>
<dbReference type="GO" id="GO:0005459">
    <property type="term" value="F:UDP-galactose transmembrane transporter activity"/>
    <property type="evidence" value="ECO:0007669"/>
    <property type="project" value="TreeGrafter"/>
</dbReference>
<gene>
    <name evidence="10" type="ORF">DNF11_2647</name>
</gene>
<feature type="transmembrane region" description="Helical" evidence="9">
    <location>
        <begin position="179"/>
        <end position="199"/>
    </location>
</feature>
<dbReference type="GO" id="GO:0005789">
    <property type="term" value="C:endoplasmic reticulum membrane"/>
    <property type="evidence" value="ECO:0007669"/>
    <property type="project" value="UniProtKB-SubCell"/>
</dbReference>
<accession>A0A3G2SBG4</accession>
<dbReference type="PANTHER" id="PTHR10778:SF10">
    <property type="entry name" value="SOLUTE CARRIER FAMILY 35 MEMBER B1"/>
    <property type="match status" value="1"/>
</dbReference>
<evidence type="ECO:0000256" key="1">
    <source>
        <dbReference type="ARBA" id="ARBA00004477"/>
    </source>
</evidence>
<evidence type="ECO:0000256" key="3">
    <source>
        <dbReference type="ARBA" id="ARBA00022597"/>
    </source>
</evidence>
<evidence type="ECO:0000256" key="5">
    <source>
        <dbReference type="ARBA" id="ARBA00022824"/>
    </source>
</evidence>
<keyword evidence="3" id="KW-0762">Sugar transport</keyword>
<evidence type="ECO:0000256" key="8">
    <source>
        <dbReference type="ARBA" id="ARBA00041103"/>
    </source>
</evidence>
<dbReference type="GO" id="GO:0005460">
    <property type="term" value="F:UDP-glucose transmembrane transporter activity"/>
    <property type="evidence" value="ECO:0007669"/>
    <property type="project" value="TreeGrafter"/>
</dbReference>
<dbReference type="STRING" id="425264.A0A3G2SBG4"/>
<evidence type="ECO:0000256" key="9">
    <source>
        <dbReference type="SAM" id="Phobius"/>
    </source>
</evidence>
<protein>
    <recommendedName>
        <fullName evidence="8">UDP-galactose transporter homolog 1</fullName>
    </recommendedName>
</protein>
<feature type="transmembrane region" description="Helical" evidence="9">
    <location>
        <begin position="378"/>
        <end position="397"/>
    </location>
</feature>
<dbReference type="GO" id="GO:0000139">
    <property type="term" value="C:Golgi membrane"/>
    <property type="evidence" value="ECO:0007669"/>
    <property type="project" value="TreeGrafter"/>
</dbReference>
<feature type="transmembrane region" description="Helical" evidence="9">
    <location>
        <begin position="56"/>
        <end position="76"/>
    </location>
</feature>
<sequence>MAAARNGVLQLALCALAIYTAFLVWGLLQEKITSTVYHTGDPLDAFRVGERFEYGVLLNGVQALCSCVMAMAYLMYRRRGSTERGLLTRLGLDVLTPSGCDRALVARGKKQAPVRGVRRYVSPLLLQYLLVSALQSTASWLSIVALRHLSFPAITLAKSSKLVPVLVMNVLLYRRHFAAYKYVVVALVTLGVWMFMALGSKTSPGGVRGNSVLGMVLLAIHLLLDGTTNSTQDEVFATYGSYVSGTQMMLVMNAVSATYMLTALLVPAGAVSYLVAHARLYVGSLLHPHWAAQLLMAGLQVPTLSLTPQLVSGVQFLVRHPDAARDVLAYAMAGAAGQIAIFETLERFGSLTLVSITVTRKLFTMLLSIVVYQHQLRSLQWIGVAIVFVGLFIEMRAKQRQAKAKQS</sequence>
<keyword evidence="4 9" id="KW-0812">Transmembrane</keyword>
<dbReference type="VEuPathDB" id="FungiDB:DNF11_2647"/>
<keyword evidence="2" id="KW-0813">Transport</keyword>
<evidence type="ECO:0000313" key="10">
    <source>
        <dbReference type="EMBL" id="AYO43597.1"/>
    </source>
</evidence>
<evidence type="ECO:0000313" key="11">
    <source>
        <dbReference type="Proteomes" id="UP000269793"/>
    </source>
</evidence>
<keyword evidence="6 9" id="KW-1133">Transmembrane helix</keyword>
<reference evidence="10 11" key="1">
    <citation type="submission" date="2018-10" db="EMBL/GenBank/DDBJ databases">
        <title>Complete genome sequence of Malassezia restricta CBS 7877.</title>
        <authorList>
            <person name="Morand S.C."/>
            <person name="Bertignac M."/>
            <person name="Iltis A."/>
            <person name="Kolder I."/>
            <person name="Pirovano W."/>
            <person name="Jourdain R."/>
            <person name="Clavaud C."/>
        </authorList>
    </citation>
    <scope>NUCLEOTIDE SEQUENCE [LARGE SCALE GENOMIC DNA]</scope>
    <source>
        <strain evidence="10 11">CBS 7877</strain>
    </source>
</reference>
<keyword evidence="5" id="KW-0256">Endoplasmic reticulum</keyword>
<feature type="transmembrane region" description="Helical" evidence="9">
    <location>
        <begin position="151"/>
        <end position="172"/>
    </location>
</feature>
<proteinExistence type="predicted"/>